<dbReference type="InterPro" id="IPR036427">
    <property type="entry name" value="Bromodomain-like_sf"/>
</dbReference>
<evidence type="ECO:0000256" key="1">
    <source>
        <dbReference type="ARBA" id="ARBA00023117"/>
    </source>
</evidence>
<evidence type="ECO:0000259" key="3">
    <source>
        <dbReference type="PROSITE" id="PS50014"/>
    </source>
</evidence>
<dbReference type="PRINTS" id="PR00503">
    <property type="entry name" value="BROMODOMAIN"/>
</dbReference>
<evidence type="ECO:0000313" key="5">
    <source>
        <dbReference type="Proteomes" id="UP001472677"/>
    </source>
</evidence>
<dbReference type="Proteomes" id="UP001472677">
    <property type="component" value="Unassembled WGS sequence"/>
</dbReference>
<protein>
    <recommendedName>
        <fullName evidence="3">Bromo domain-containing protein</fullName>
    </recommendedName>
</protein>
<dbReference type="InterPro" id="IPR001487">
    <property type="entry name" value="Bromodomain"/>
</dbReference>
<organism evidence="4 5">
    <name type="scientific">Hibiscus sabdariffa</name>
    <name type="common">roselle</name>
    <dbReference type="NCBI Taxonomy" id="183260"/>
    <lineage>
        <taxon>Eukaryota</taxon>
        <taxon>Viridiplantae</taxon>
        <taxon>Streptophyta</taxon>
        <taxon>Embryophyta</taxon>
        <taxon>Tracheophyta</taxon>
        <taxon>Spermatophyta</taxon>
        <taxon>Magnoliopsida</taxon>
        <taxon>eudicotyledons</taxon>
        <taxon>Gunneridae</taxon>
        <taxon>Pentapetalae</taxon>
        <taxon>rosids</taxon>
        <taxon>malvids</taxon>
        <taxon>Malvales</taxon>
        <taxon>Malvaceae</taxon>
        <taxon>Malvoideae</taxon>
        <taxon>Hibiscus</taxon>
    </lineage>
</organism>
<dbReference type="InterPro" id="IPR051831">
    <property type="entry name" value="Bromodomain_contain_prot"/>
</dbReference>
<dbReference type="PANTHER" id="PTHR22881:SF26">
    <property type="entry name" value="BROMODOMAIN CONTAINING PROTEIN, EXPRESSED"/>
    <property type="match status" value="1"/>
</dbReference>
<evidence type="ECO:0000256" key="2">
    <source>
        <dbReference type="PROSITE-ProRule" id="PRU00035"/>
    </source>
</evidence>
<sequence>MAMVYYRSFNPSFMANYSQGPTFYGVIMPYSRLGVDTEDKQKDMEMEIEFSMDSTIHQTLFQYFSKMHDRISRISSCINFKAEEMESRCSLYGASMQGSSSQLIRQFVTFNRLAMSNSASITFQIQGCLVVIHASGRQKQRGKNLCIFVQIKDKEELEKGQDILKRKRRRKKVKVRTVQDLVVNSVEYNVQKTDAGNDEYVLVKDAAAIVPSGDAIPEKGKLELLLGILQRRDTYKIFAEPVNPEEVEYYYDVIKEPMDFGTVAKKLNEGSYQTLEEFEYDVFLVPNNAMVFNASNTIYYRRARALKELATKLFHALKTDPERLQNEASVQRMGPGRRTNAGVGILNCNNKSNTSIASRGYRAHRRFSDVDVERRRTYRPWKSFLGENGSVIPTVYNNPKQLGPNAEADIGYVESLKRFSKDLGPVVQKVVMKKVESYISEAVKVWNMTTNRLVWPPNMQIPNALVASNIKVAPSIKVPSSTPGCQNISGDKMNIHSGFSHGGQASVDGNRTINNALTGGFSQSSGRVESLGDLQGNMIPSVSRGFAPSLHPLGDSNGYKTFAGEVVDGPSLFWNGGKVSAGYNVDMNDVLNRGKGKLGDGVDFQEKLMQPIRVDLDSGVAFKDYAANQSNEVQLESSFPNYDSGKAKLDLSSLWNTKGKQKELGEASMMVNPINVDDSVQNAGHASSWWRMQECLPQSNNGASSSAWHSPSQVMTGLNGFQTNDYRTGIGSHYSGKAMCEKVVLADGEGSRYRTNVEQGGVVSDLLKPLEMGMQSLSGIGSHYPGKAMCEKDVIADGEGTRCRTDVVEGGVVSDLLKPMEMRMESPSEFCFHEETLPAELTSLLERKELEPLGEVTNEDWFRLFPEENEMRASEKALEYERFQPESSGAAAERRQKQTVEGMEQAQWWL</sequence>
<dbReference type="PROSITE" id="PS50014">
    <property type="entry name" value="BROMODOMAIN_2"/>
    <property type="match status" value="1"/>
</dbReference>
<dbReference type="SUPFAM" id="SSF47370">
    <property type="entry name" value="Bromodomain"/>
    <property type="match status" value="1"/>
</dbReference>
<dbReference type="Pfam" id="PF00439">
    <property type="entry name" value="Bromodomain"/>
    <property type="match status" value="1"/>
</dbReference>
<dbReference type="PANTHER" id="PTHR22881">
    <property type="entry name" value="BROMODOMAIN CONTAINING PROTEIN"/>
    <property type="match status" value="1"/>
</dbReference>
<dbReference type="Gene3D" id="1.20.920.10">
    <property type="entry name" value="Bromodomain-like"/>
    <property type="match status" value="1"/>
</dbReference>
<keyword evidence="1 2" id="KW-0103">Bromodomain</keyword>
<comment type="caution">
    <text evidence="4">The sequence shown here is derived from an EMBL/GenBank/DDBJ whole genome shotgun (WGS) entry which is preliminary data.</text>
</comment>
<accession>A0ABR2CJ38</accession>
<dbReference type="EMBL" id="JBBPBM010000050">
    <property type="protein sequence ID" value="KAK8519670.1"/>
    <property type="molecule type" value="Genomic_DNA"/>
</dbReference>
<name>A0ABR2CJ38_9ROSI</name>
<reference evidence="4 5" key="1">
    <citation type="journal article" date="2024" name="G3 (Bethesda)">
        <title>Genome assembly of Hibiscus sabdariffa L. provides insights into metabolisms of medicinal natural products.</title>
        <authorList>
            <person name="Kim T."/>
        </authorList>
    </citation>
    <scope>NUCLEOTIDE SEQUENCE [LARGE SCALE GENOMIC DNA]</scope>
    <source>
        <strain evidence="4">TK-2024</strain>
        <tissue evidence="4">Old leaves</tissue>
    </source>
</reference>
<evidence type="ECO:0000313" key="4">
    <source>
        <dbReference type="EMBL" id="KAK8519670.1"/>
    </source>
</evidence>
<proteinExistence type="predicted"/>
<dbReference type="SMART" id="SM00297">
    <property type="entry name" value="BROMO"/>
    <property type="match status" value="1"/>
</dbReference>
<keyword evidence="5" id="KW-1185">Reference proteome</keyword>
<gene>
    <name evidence="4" type="ORF">V6N12_030037</name>
</gene>
<dbReference type="CDD" id="cd04369">
    <property type="entry name" value="Bromodomain"/>
    <property type="match status" value="1"/>
</dbReference>
<feature type="domain" description="Bromo" evidence="3">
    <location>
        <begin position="230"/>
        <end position="300"/>
    </location>
</feature>